<feature type="compositionally biased region" description="Low complexity" evidence="5">
    <location>
        <begin position="53"/>
        <end position="63"/>
    </location>
</feature>
<evidence type="ECO:0000313" key="8">
    <source>
        <dbReference type="Proteomes" id="UP001500752"/>
    </source>
</evidence>
<evidence type="ECO:0000256" key="3">
    <source>
        <dbReference type="ARBA" id="ARBA00022801"/>
    </source>
</evidence>
<dbReference type="InterPro" id="IPR001818">
    <property type="entry name" value="Pept_M10_metallopeptidase"/>
</dbReference>
<evidence type="ECO:0000256" key="2">
    <source>
        <dbReference type="ARBA" id="ARBA00022723"/>
    </source>
</evidence>
<keyword evidence="4" id="KW-0862">Zinc</keyword>
<name>A0ABP7CF37_9MICC</name>
<keyword evidence="8" id="KW-1185">Reference proteome</keyword>
<evidence type="ECO:0000256" key="1">
    <source>
        <dbReference type="ARBA" id="ARBA00022670"/>
    </source>
</evidence>
<dbReference type="InterPro" id="IPR024079">
    <property type="entry name" value="MetalloPept_cat_dom_sf"/>
</dbReference>
<protein>
    <recommendedName>
        <fullName evidence="6">Peptidase M10 metallopeptidase domain-containing protein</fullName>
    </recommendedName>
</protein>
<sequence>MMDGSGSNHGMPAVRRCSGTIRTSLAGAAFGCALLLTACTPSDQGNPSGGPTRGSPGTGVPSPVQTPGACVAAAGATVQDIDPEDSPVPPWNKPAGQELMVEFSTSQLSARYAGFVSEAAAIWSESPCLNAVAVQACSTGSNCVLLQEDASRSRNTDGEMEWEDSGDYMESATITLFTRPLDRATDNGALATIVHEMGHALGLDHRLARTDVMNSVTDNTTNPTPDAVNFSNLVAIYGS</sequence>
<evidence type="ECO:0000256" key="4">
    <source>
        <dbReference type="ARBA" id="ARBA00022833"/>
    </source>
</evidence>
<evidence type="ECO:0000313" key="7">
    <source>
        <dbReference type="EMBL" id="GAA3685918.1"/>
    </source>
</evidence>
<feature type="region of interest" description="Disordered" evidence="5">
    <location>
        <begin position="43"/>
        <end position="67"/>
    </location>
</feature>
<evidence type="ECO:0000256" key="5">
    <source>
        <dbReference type="SAM" id="MobiDB-lite"/>
    </source>
</evidence>
<organism evidence="7 8">
    <name type="scientific">Arthrobacter ginkgonis</name>
    <dbReference type="NCBI Taxonomy" id="1630594"/>
    <lineage>
        <taxon>Bacteria</taxon>
        <taxon>Bacillati</taxon>
        <taxon>Actinomycetota</taxon>
        <taxon>Actinomycetes</taxon>
        <taxon>Micrococcales</taxon>
        <taxon>Micrococcaceae</taxon>
        <taxon>Arthrobacter</taxon>
    </lineage>
</organism>
<evidence type="ECO:0000259" key="6">
    <source>
        <dbReference type="Pfam" id="PF00413"/>
    </source>
</evidence>
<dbReference type="Pfam" id="PF00413">
    <property type="entry name" value="Peptidase_M10"/>
    <property type="match status" value="1"/>
</dbReference>
<reference evidence="8" key="1">
    <citation type="journal article" date="2019" name="Int. J. Syst. Evol. Microbiol.">
        <title>The Global Catalogue of Microorganisms (GCM) 10K type strain sequencing project: providing services to taxonomists for standard genome sequencing and annotation.</title>
        <authorList>
            <consortium name="The Broad Institute Genomics Platform"/>
            <consortium name="The Broad Institute Genome Sequencing Center for Infectious Disease"/>
            <person name="Wu L."/>
            <person name="Ma J."/>
        </authorList>
    </citation>
    <scope>NUCLEOTIDE SEQUENCE [LARGE SCALE GENOMIC DNA]</scope>
    <source>
        <strain evidence="8">JCM 30742</strain>
    </source>
</reference>
<keyword evidence="1" id="KW-0645">Protease</keyword>
<keyword evidence="3" id="KW-0378">Hydrolase</keyword>
<proteinExistence type="predicted"/>
<keyword evidence="2" id="KW-0479">Metal-binding</keyword>
<dbReference type="EMBL" id="BAABEO010000017">
    <property type="protein sequence ID" value="GAA3685918.1"/>
    <property type="molecule type" value="Genomic_DNA"/>
</dbReference>
<dbReference type="Gene3D" id="3.40.390.10">
    <property type="entry name" value="Collagenase (Catalytic Domain)"/>
    <property type="match status" value="1"/>
</dbReference>
<dbReference type="SUPFAM" id="SSF55486">
    <property type="entry name" value="Metalloproteases ('zincins'), catalytic domain"/>
    <property type="match status" value="1"/>
</dbReference>
<dbReference type="Proteomes" id="UP001500752">
    <property type="component" value="Unassembled WGS sequence"/>
</dbReference>
<gene>
    <name evidence="7" type="ORF">GCM10023081_24170</name>
</gene>
<comment type="caution">
    <text evidence="7">The sequence shown here is derived from an EMBL/GenBank/DDBJ whole genome shotgun (WGS) entry which is preliminary data.</text>
</comment>
<accession>A0ABP7CF37</accession>
<feature type="domain" description="Peptidase M10 metallopeptidase" evidence="6">
    <location>
        <begin position="155"/>
        <end position="220"/>
    </location>
</feature>